<keyword evidence="4" id="KW-1185">Reference proteome</keyword>
<feature type="compositionally biased region" description="Polar residues" evidence="1">
    <location>
        <begin position="42"/>
        <end position="79"/>
    </location>
</feature>
<dbReference type="EMBL" id="CP104067">
    <property type="protein sequence ID" value="WAH43154.1"/>
    <property type="molecule type" value="Genomic_DNA"/>
</dbReference>
<evidence type="ECO:0000313" key="3">
    <source>
        <dbReference type="EMBL" id="WAH43154.1"/>
    </source>
</evidence>
<evidence type="ECO:0000313" key="4">
    <source>
        <dbReference type="Proteomes" id="UP001164761"/>
    </source>
</evidence>
<keyword evidence="2" id="KW-0732">Signal</keyword>
<name>A0ABY6ZM24_9BACL</name>
<proteinExistence type="predicted"/>
<sequence>MNRLAFTTFSCLTIIGTLAGCSSSPQSNQPTRNQANAIQGNETDNQANTSSLTNSFAPANDSNSVATNRTSNSTDTTIPPQADGMQFAKYIAQAMEQVMSRTKMPAIFAPTQPTFQPQAAFVGVSESASDWNYTVRLYATPTSVPLNDPSIGQLSAASFMGMFSGKYYGSHEAAMKELASAFYVQKVGPASSIDTGGVMKQYSTGQQYNTGGSTNYQLPQDVIEWQMGRWKIDVFGAPSIDFINEAKQVDSFIQTHALPPTDGRILINPHATGNPVTQIGWVFGNELFECDCPSPTMTQILDALRMAVSMREYDSDKVTP</sequence>
<gene>
    <name evidence="3" type="ORF">NZD89_07070</name>
</gene>
<dbReference type="Proteomes" id="UP001164761">
    <property type="component" value="Chromosome"/>
</dbReference>
<feature type="region of interest" description="Disordered" evidence="1">
    <location>
        <begin position="42"/>
        <end position="81"/>
    </location>
</feature>
<protein>
    <recommendedName>
        <fullName evidence="5">DUF3298 domain-containing protein</fullName>
    </recommendedName>
</protein>
<reference evidence="3" key="1">
    <citation type="submission" date="2022-08" db="EMBL/GenBank/DDBJ databases">
        <title>Alicyclobacillus fastidiosus DSM 17978, complete genome.</title>
        <authorList>
            <person name="Wang Q."/>
            <person name="Cai R."/>
            <person name="Wang Z."/>
        </authorList>
    </citation>
    <scope>NUCLEOTIDE SEQUENCE</scope>
    <source>
        <strain evidence="3">DSM 17978</strain>
    </source>
</reference>
<feature type="chain" id="PRO_5045818871" description="DUF3298 domain-containing protein" evidence="2">
    <location>
        <begin position="20"/>
        <end position="320"/>
    </location>
</feature>
<evidence type="ECO:0000256" key="1">
    <source>
        <dbReference type="SAM" id="MobiDB-lite"/>
    </source>
</evidence>
<dbReference type="PROSITE" id="PS51257">
    <property type="entry name" value="PROKAR_LIPOPROTEIN"/>
    <property type="match status" value="1"/>
</dbReference>
<dbReference type="RefSeq" id="WP_268007030.1">
    <property type="nucleotide sequence ID" value="NZ_CP104067.1"/>
</dbReference>
<organism evidence="3 4">
    <name type="scientific">Alicyclobacillus fastidiosus</name>
    <dbReference type="NCBI Taxonomy" id="392011"/>
    <lineage>
        <taxon>Bacteria</taxon>
        <taxon>Bacillati</taxon>
        <taxon>Bacillota</taxon>
        <taxon>Bacilli</taxon>
        <taxon>Bacillales</taxon>
        <taxon>Alicyclobacillaceae</taxon>
        <taxon>Alicyclobacillus</taxon>
    </lineage>
</organism>
<evidence type="ECO:0000256" key="2">
    <source>
        <dbReference type="SAM" id="SignalP"/>
    </source>
</evidence>
<feature type="signal peptide" evidence="2">
    <location>
        <begin position="1"/>
        <end position="19"/>
    </location>
</feature>
<evidence type="ECO:0008006" key="5">
    <source>
        <dbReference type="Google" id="ProtNLM"/>
    </source>
</evidence>
<accession>A0ABY6ZM24</accession>